<dbReference type="GO" id="GO:0008270">
    <property type="term" value="F:zinc ion binding"/>
    <property type="evidence" value="ECO:0007669"/>
    <property type="project" value="UniProtKB-KW"/>
</dbReference>
<keyword evidence="9" id="KW-1185">Reference proteome</keyword>
<sequence length="847" mass="96508">MPNIIADENKLPPGFVPARRINYEDYEEDSFLDLIREHCIENNQPLVVSNMNQSPKWNQRVFSLEQLKKYRGEESKNLVVTLPTISFTPKGRDQPKEEKLGDFIKTLQYNYHLNVRDEIEYKKTRTVSRKSRSSAASTESAAQFPGSAMNESVHATVTQTTTATQETLMNTNMSSNDNNNHYASPVSLPPSLSEAALSPVEVNTLPTESASPLGVGEFNGEARSPEAFRLFSPKNQHSQYNNSMHPLTPAPESYSKESSPTDLNTVPLESNPGSSPFSVAQRHNTGAHFTKSQAYQPNFNQAPDSQESLKVSDNFTKLKYSIDRSYAKDIDCPDEYVESMKEILPEYLLPHGNSDLFSLLPTRFQATNLMCYLGQDSTGTPIHRDLCGTMGHNIMTMASPDACSEWLIVLNKGREKLAEIIKPNEREMKKIRRHEQPDRRKSLVTKSCFMESDRAWLDTTKASRGGLEVQVIIQRVGDMVIIPSRAYHQVRNVGVSVKVAWNRVTAQTLSNAFENQLPLYRIINRPEVYKCKAMVTYTLKAWTAVLSKVQDITKELPPLLRDVGTFLQDARILSRLYYDILSQEMLPEEYCHDIESDGEGEHFTVKCDFCHSDIFYRYYHCSDCNDYDLCMDCYAIGRSCKHVNNMMMQQGPDSIDEFITVYRDFIYHTNRLFQPAVLQDRSQELIESYTTPNLATVCRRIEDYRRLKQNKLNTFTCGHCMRVYTTGQLASKEIGLSSIFQREQCIDADDSMTSEDVYTCQRCTDRCRNCTKITTIQQPINGYDLVYYAPPVVDGRNWGASFDFDVPKTQSYPANNTRKRKLTNTESSTSTNSTSPAEARSARRRRV</sequence>
<comment type="caution">
    <text evidence="8">The sequence shown here is derived from an EMBL/GenBank/DDBJ whole genome shotgun (WGS) entry which is preliminary data.</text>
</comment>
<reference evidence="8" key="1">
    <citation type="submission" date="2020-12" db="EMBL/GenBank/DDBJ databases">
        <title>Metabolic potential, ecology and presence of endohyphal bacteria is reflected in genomic diversity of Mucoromycotina.</title>
        <authorList>
            <person name="Muszewska A."/>
            <person name="Okrasinska A."/>
            <person name="Steczkiewicz K."/>
            <person name="Drgas O."/>
            <person name="Orlowska M."/>
            <person name="Perlinska-Lenart U."/>
            <person name="Aleksandrzak-Piekarczyk T."/>
            <person name="Szatraj K."/>
            <person name="Zielenkiewicz U."/>
            <person name="Pilsyk S."/>
            <person name="Malc E."/>
            <person name="Mieczkowski P."/>
            <person name="Kruszewska J.S."/>
            <person name="Biernat P."/>
            <person name="Pawlowska J."/>
        </authorList>
    </citation>
    <scope>NUCLEOTIDE SEQUENCE</scope>
    <source>
        <strain evidence="8">WA0000017839</strain>
    </source>
</reference>
<dbReference type="EMBL" id="JAEPRD010000002">
    <property type="protein sequence ID" value="KAG2213983.1"/>
    <property type="molecule type" value="Genomic_DNA"/>
</dbReference>
<gene>
    <name evidence="8" type="ORF">INT47_001253</name>
</gene>
<accession>A0A8H7VEY7</accession>
<evidence type="ECO:0000259" key="7">
    <source>
        <dbReference type="PROSITE" id="PS51184"/>
    </source>
</evidence>
<dbReference type="AlphaFoldDB" id="A0A8H7VEY7"/>
<dbReference type="Gene3D" id="2.60.120.650">
    <property type="entry name" value="Cupin"/>
    <property type="match status" value="1"/>
</dbReference>
<dbReference type="SUPFAM" id="SSF57850">
    <property type="entry name" value="RING/U-box"/>
    <property type="match status" value="1"/>
</dbReference>
<protein>
    <recommendedName>
        <fullName evidence="10">JmjC domain-containing protein</fullName>
    </recommendedName>
</protein>
<evidence type="ECO:0000259" key="6">
    <source>
        <dbReference type="PROSITE" id="PS50135"/>
    </source>
</evidence>
<dbReference type="InterPro" id="IPR043145">
    <property type="entry name" value="Znf_ZZ_sf"/>
</dbReference>
<keyword evidence="3" id="KW-0862">Zinc</keyword>
<evidence type="ECO:0000256" key="4">
    <source>
        <dbReference type="PROSITE-ProRule" id="PRU00228"/>
    </source>
</evidence>
<organism evidence="8 9">
    <name type="scientific">Mucor saturninus</name>
    <dbReference type="NCBI Taxonomy" id="64648"/>
    <lineage>
        <taxon>Eukaryota</taxon>
        <taxon>Fungi</taxon>
        <taxon>Fungi incertae sedis</taxon>
        <taxon>Mucoromycota</taxon>
        <taxon>Mucoromycotina</taxon>
        <taxon>Mucoromycetes</taxon>
        <taxon>Mucorales</taxon>
        <taxon>Mucorineae</taxon>
        <taxon>Mucoraceae</taxon>
        <taxon>Mucor</taxon>
    </lineage>
</organism>
<feature type="region of interest" description="Disordered" evidence="5">
    <location>
        <begin position="236"/>
        <end position="263"/>
    </location>
</feature>
<evidence type="ECO:0000256" key="1">
    <source>
        <dbReference type="ARBA" id="ARBA00022723"/>
    </source>
</evidence>
<proteinExistence type="predicted"/>
<dbReference type="PROSITE" id="PS51184">
    <property type="entry name" value="JMJC"/>
    <property type="match status" value="1"/>
</dbReference>
<evidence type="ECO:0000256" key="5">
    <source>
        <dbReference type="SAM" id="MobiDB-lite"/>
    </source>
</evidence>
<dbReference type="InterPro" id="IPR000433">
    <property type="entry name" value="Znf_ZZ"/>
</dbReference>
<dbReference type="InterPro" id="IPR003347">
    <property type="entry name" value="JmjC_dom"/>
</dbReference>
<feature type="region of interest" description="Disordered" evidence="5">
    <location>
        <begin position="124"/>
        <end position="158"/>
    </location>
</feature>
<name>A0A8H7VEY7_9FUNG</name>
<feature type="region of interest" description="Disordered" evidence="5">
    <location>
        <begin position="809"/>
        <end position="847"/>
    </location>
</feature>
<evidence type="ECO:0000313" key="8">
    <source>
        <dbReference type="EMBL" id="KAG2213983.1"/>
    </source>
</evidence>
<dbReference type="SUPFAM" id="SSF51197">
    <property type="entry name" value="Clavaminate synthase-like"/>
    <property type="match status" value="1"/>
</dbReference>
<dbReference type="Pfam" id="PF02373">
    <property type="entry name" value="JmjC"/>
    <property type="match status" value="1"/>
</dbReference>
<evidence type="ECO:0000256" key="3">
    <source>
        <dbReference type="ARBA" id="ARBA00022833"/>
    </source>
</evidence>
<evidence type="ECO:0000256" key="2">
    <source>
        <dbReference type="ARBA" id="ARBA00022771"/>
    </source>
</evidence>
<evidence type="ECO:0000313" key="9">
    <source>
        <dbReference type="Proteomes" id="UP000603453"/>
    </source>
</evidence>
<dbReference type="CDD" id="cd02249">
    <property type="entry name" value="ZZ"/>
    <property type="match status" value="1"/>
</dbReference>
<evidence type="ECO:0008006" key="10">
    <source>
        <dbReference type="Google" id="ProtNLM"/>
    </source>
</evidence>
<dbReference type="PROSITE" id="PS50135">
    <property type="entry name" value="ZF_ZZ_2"/>
    <property type="match status" value="1"/>
</dbReference>
<dbReference type="SMART" id="SM00558">
    <property type="entry name" value="JmjC"/>
    <property type="match status" value="1"/>
</dbReference>
<feature type="compositionally biased region" description="Low complexity" evidence="5">
    <location>
        <begin position="824"/>
        <end position="839"/>
    </location>
</feature>
<dbReference type="Proteomes" id="UP000603453">
    <property type="component" value="Unassembled WGS sequence"/>
</dbReference>
<keyword evidence="1" id="KW-0479">Metal-binding</keyword>
<feature type="domain" description="ZZ-type" evidence="6">
    <location>
        <begin position="602"/>
        <end position="656"/>
    </location>
</feature>
<dbReference type="Gene3D" id="3.30.60.90">
    <property type="match status" value="1"/>
</dbReference>
<dbReference type="OrthoDB" id="298344at2759"/>
<keyword evidence="2 4" id="KW-0863">Zinc-finger</keyword>
<feature type="compositionally biased region" description="Polar residues" evidence="5">
    <location>
        <begin position="236"/>
        <end position="245"/>
    </location>
</feature>
<feature type="domain" description="JmjC" evidence="7">
    <location>
        <begin position="338"/>
        <end position="520"/>
    </location>
</feature>